<evidence type="ECO:0000313" key="3">
    <source>
        <dbReference type="EMBL" id="MFC3890603.1"/>
    </source>
</evidence>
<dbReference type="InterPro" id="IPR010982">
    <property type="entry name" value="Lambda_DNA-bd_dom_sf"/>
</dbReference>
<accession>A0ABV8BK78</accession>
<dbReference type="SUPFAM" id="SSF48452">
    <property type="entry name" value="TPR-like"/>
    <property type="match status" value="1"/>
</dbReference>
<dbReference type="CDD" id="cd00093">
    <property type="entry name" value="HTH_XRE"/>
    <property type="match status" value="1"/>
</dbReference>
<sequence length="413" mass="44795">MARRTALGEALLMAGYTQEGLAEKLGVDRATVQRWHSGKNRPQPYLWPKLAKALGVSPQQLRELLADSAGSPLPQSEETAANSAGVDRRSVLSTGVSMGILLALGESGTRAFNPAVVDTFVDLRDSLVTADSLLGSASLVNSAVEQVSNVARLFGRADLKTRGRLFEVGALFAEFCGWLADDLGRFEDGRSWSRQALEWAHSSGSSDLLTYILMRMSQQAQLVGDEGAAAALAYSSVRHDRSVKSVRVRAAARQQAAHASALDGDESSALSHIDDAYDLSTKNLDEEDPYSLAGYCTPAYVTVQRAAVLSTLGKYREALDEYDRVLDDWPHEFHRERGLHLARRTLVAVRSGLPDAAVESGCTALAIARETQSRRTVRELARSAAGMQQWRSYAGVDDFLEAVATEGEAEWAH</sequence>
<dbReference type="Gene3D" id="1.10.260.40">
    <property type="entry name" value="lambda repressor-like DNA-binding domains"/>
    <property type="match status" value="1"/>
</dbReference>
<proteinExistence type="predicted"/>
<feature type="domain" description="HTH cro/C1-type" evidence="2">
    <location>
        <begin position="9"/>
        <end position="61"/>
    </location>
</feature>
<organism evidence="3 4">
    <name type="scientific">Lentzea rhizosphaerae</name>
    <dbReference type="NCBI Taxonomy" id="2041025"/>
    <lineage>
        <taxon>Bacteria</taxon>
        <taxon>Bacillati</taxon>
        <taxon>Actinomycetota</taxon>
        <taxon>Actinomycetes</taxon>
        <taxon>Pseudonocardiales</taxon>
        <taxon>Pseudonocardiaceae</taxon>
        <taxon>Lentzea</taxon>
    </lineage>
</organism>
<dbReference type="Gene3D" id="1.25.40.10">
    <property type="entry name" value="Tetratricopeptide repeat domain"/>
    <property type="match status" value="1"/>
</dbReference>
<dbReference type="InterPro" id="IPR011990">
    <property type="entry name" value="TPR-like_helical_dom_sf"/>
</dbReference>
<dbReference type="InterPro" id="IPR019734">
    <property type="entry name" value="TPR_rpt"/>
</dbReference>
<feature type="repeat" description="TPR" evidence="1">
    <location>
        <begin position="299"/>
        <end position="332"/>
    </location>
</feature>
<keyword evidence="1" id="KW-0802">TPR repeat</keyword>
<dbReference type="SMART" id="SM00530">
    <property type="entry name" value="HTH_XRE"/>
    <property type="match status" value="1"/>
</dbReference>
<evidence type="ECO:0000259" key="2">
    <source>
        <dbReference type="PROSITE" id="PS50943"/>
    </source>
</evidence>
<dbReference type="Pfam" id="PF01381">
    <property type="entry name" value="HTH_3"/>
    <property type="match status" value="1"/>
</dbReference>
<dbReference type="RefSeq" id="WP_382368739.1">
    <property type="nucleotide sequence ID" value="NZ_JBHRZI010000005.1"/>
</dbReference>
<evidence type="ECO:0000313" key="4">
    <source>
        <dbReference type="Proteomes" id="UP001595690"/>
    </source>
</evidence>
<dbReference type="InterPro" id="IPR001387">
    <property type="entry name" value="Cro/C1-type_HTH"/>
</dbReference>
<dbReference type="PROSITE" id="PS50943">
    <property type="entry name" value="HTH_CROC1"/>
    <property type="match status" value="1"/>
</dbReference>
<keyword evidence="4" id="KW-1185">Reference proteome</keyword>
<gene>
    <name evidence="3" type="ORF">ACFOWZ_03900</name>
</gene>
<dbReference type="Proteomes" id="UP001595690">
    <property type="component" value="Unassembled WGS sequence"/>
</dbReference>
<comment type="caution">
    <text evidence="3">The sequence shown here is derived from an EMBL/GenBank/DDBJ whole genome shotgun (WGS) entry which is preliminary data.</text>
</comment>
<name>A0ABV8BK78_9PSEU</name>
<dbReference type="PROSITE" id="PS50005">
    <property type="entry name" value="TPR"/>
    <property type="match status" value="1"/>
</dbReference>
<protein>
    <submittedName>
        <fullName evidence="3">Helix-turn-helix transcriptional regulator</fullName>
    </submittedName>
</protein>
<dbReference type="EMBL" id="JBHRZI010000005">
    <property type="protein sequence ID" value="MFC3890603.1"/>
    <property type="molecule type" value="Genomic_DNA"/>
</dbReference>
<dbReference type="SUPFAM" id="SSF47413">
    <property type="entry name" value="lambda repressor-like DNA-binding domains"/>
    <property type="match status" value="1"/>
</dbReference>
<evidence type="ECO:0000256" key="1">
    <source>
        <dbReference type="PROSITE-ProRule" id="PRU00339"/>
    </source>
</evidence>
<reference evidence="4" key="1">
    <citation type="journal article" date="2019" name="Int. J. Syst. Evol. Microbiol.">
        <title>The Global Catalogue of Microorganisms (GCM) 10K type strain sequencing project: providing services to taxonomists for standard genome sequencing and annotation.</title>
        <authorList>
            <consortium name="The Broad Institute Genomics Platform"/>
            <consortium name="The Broad Institute Genome Sequencing Center for Infectious Disease"/>
            <person name="Wu L."/>
            <person name="Ma J."/>
        </authorList>
    </citation>
    <scope>NUCLEOTIDE SEQUENCE [LARGE SCALE GENOMIC DNA]</scope>
    <source>
        <strain evidence="4">CGMCC 4.7405</strain>
    </source>
</reference>